<dbReference type="PANTHER" id="PTHR12526">
    <property type="entry name" value="GLYCOSYLTRANSFERASE"/>
    <property type="match status" value="1"/>
</dbReference>
<gene>
    <name evidence="3" type="ORF">DDZ13_10275</name>
</gene>
<dbReference type="Pfam" id="PF13579">
    <property type="entry name" value="Glyco_trans_4_4"/>
    <property type="match status" value="1"/>
</dbReference>
<name>A0A317ZFN0_9BACT</name>
<dbReference type="Proteomes" id="UP000247099">
    <property type="component" value="Unassembled WGS sequence"/>
</dbReference>
<feature type="domain" description="Glycosyl transferase family 1" evidence="1">
    <location>
        <begin position="205"/>
        <end position="364"/>
    </location>
</feature>
<dbReference type="RefSeq" id="WP_110131368.1">
    <property type="nucleotide sequence ID" value="NZ_QHJQ01000007.1"/>
</dbReference>
<organism evidence="3 4">
    <name type="scientific">Coraliomargarita sinensis</name>
    <dbReference type="NCBI Taxonomy" id="2174842"/>
    <lineage>
        <taxon>Bacteria</taxon>
        <taxon>Pseudomonadati</taxon>
        <taxon>Verrucomicrobiota</taxon>
        <taxon>Opitutia</taxon>
        <taxon>Puniceicoccales</taxon>
        <taxon>Coraliomargaritaceae</taxon>
        <taxon>Coraliomargarita</taxon>
    </lineage>
</organism>
<dbReference type="InterPro" id="IPR001296">
    <property type="entry name" value="Glyco_trans_1"/>
</dbReference>
<dbReference type="InParanoid" id="A0A317ZFN0"/>
<evidence type="ECO:0000313" key="3">
    <source>
        <dbReference type="EMBL" id="PXA03672.1"/>
    </source>
</evidence>
<sequence length="399" mass="44022">MKILLSIGAWNPAHGGPFFSVGNLAKALAANDHIVSLLAADYPHMSAEAPPEGVPLELVYGRLVPGIRQTVIPRASRKVDQIIVDSMPQVIHDNGLWLTLNHKMAQAAQRHSIPRMLSPRGTLDPWAFQYRNWKKRIAMELYQRKDLERVDCFHAASALEAGNIRKFGLRQPIAIIPNGVEVPGQPAHFRVAENISGDKENALATSNLPKERIALFMGRMHPVKNLPALIQAWAKVQPSGWRLKLVGSSEVGHREELEKLAEQLGVAKTVMFSGPVYGEEKTRLFRDAQLFCLVSHSENFGIAAAEGLAAGLPLIASKTIPWEAVVKERAGWWVDGSAEGLAEALAEATKRPPDDLEAMGLRGRQFAMSKFGWKAIVEKFISVYGWMNGLCERPSCIEL</sequence>
<dbReference type="AlphaFoldDB" id="A0A317ZFN0"/>
<dbReference type="GO" id="GO:0016757">
    <property type="term" value="F:glycosyltransferase activity"/>
    <property type="evidence" value="ECO:0007669"/>
    <property type="project" value="InterPro"/>
</dbReference>
<dbReference type="SUPFAM" id="SSF53756">
    <property type="entry name" value="UDP-Glycosyltransferase/glycogen phosphorylase"/>
    <property type="match status" value="1"/>
</dbReference>
<dbReference type="OrthoDB" id="9764577at2"/>
<reference evidence="3 4" key="1">
    <citation type="submission" date="2018-05" db="EMBL/GenBank/DDBJ databases">
        <title>Coraliomargarita sinensis sp. nov., isolated from a marine solar saltern.</title>
        <authorList>
            <person name="Zhou L.Y."/>
        </authorList>
    </citation>
    <scope>NUCLEOTIDE SEQUENCE [LARGE SCALE GENOMIC DNA]</scope>
    <source>
        <strain evidence="3 4">WN38</strain>
    </source>
</reference>
<proteinExistence type="predicted"/>
<evidence type="ECO:0000259" key="1">
    <source>
        <dbReference type="Pfam" id="PF00534"/>
    </source>
</evidence>
<evidence type="ECO:0000259" key="2">
    <source>
        <dbReference type="Pfam" id="PF13579"/>
    </source>
</evidence>
<comment type="caution">
    <text evidence="3">The sequence shown here is derived from an EMBL/GenBank/DDBJ whole genome shotgun (WGS) entry which is preliminary data.</text>
</comment>
<evidence type="ECO:0008006" key="5">
    <source>
        <dbReference type="Google" id="ProtNLM"/>
    </source>
</evidence>
<evidence type="ECO:0000313" key="4">
    <source>
        <dbReference type="Proteomes" id="UP000247099"/>
    </source>
</evidence>
<dbReference type="Pfam" id="PF00534">
    <property type="entry name" value="Glycos_transf_1"/>
    <property type="match status" value="1"/>
</dbReference>
<accession>A0A317ZFN0</accession>
<dbReference type="InterPro" id="IPR028098">
    <property type="entry name" value="Glyco_trans_4-like_N"/>
</dbReference>
<dbReference type="EMBL" id="QHJQ01000007">
    <property type="protein sequence ID" value="PXA03672.1"/>
    <property type="molecule type" value="Genomic_DNA"/>
</dbReference>
<keyword evidence="4" id="KW-1185">Reference proteome</keyword>
<protein>
    <recommendedName>
        <fullName evidence="5">Glycosyl transferase family 1</fullName>
    </recommendedName>
</protein>
<feature type="domain" description="Glycosyltransferase subfamily 4-like N-terminal" evidence="2">
    <location>
        <begin position="19"/>
        <end position="179"/>
    </location>
</feature>
<dbReference type="Gene3D" id="3.40.50.2000">
    <property type="entry name" value="Glycogen Phosphorylase B"/>
    <property type="match status" value="2"/>
</dbReference>